<comment type="caution">
    <text evidence="3">The sequence shown here is derived from an EMBL/GenBank/DDBJ whole genome shotgun (WGS) entry which is preliminary data.</text>
</comment>
<dbReference type="RefSeq" id="WP_133505153.1">
    <property type="nucleotide sequence ID" value="NZ_SNXC01000016.1"/>
</dbReference>
<evidence type="ECO:0000259" key="2">
    <source>
        <dbReference type="Pfam" id="PF06812"/>
    </source>
</evidence>
<evidence type="ECO:0000256" key="1">
    <source>
        <dbReference type="SAM" id="MobiDB-lite"/>
    </source>
</evidence>
<protein>
    <submittedName>
        <fullName evidence="3">Type VI secretion system protein VasJ</fullName>
    </submittedName>
</protein>
<sequence length="529" mass="59013">MSSEQMFSEENIAWNPEVMSWVEQLCSPIEGKPSAAGVDPRYDDLFIELKAEVEKKQDVNYKQIKDLAENVITQVGKDVRAAGYYLLAASKLEGALGLFKGILLLLKLLENFDGALFPEKDKARRMALLWPLQSKILIFVQKNDDAPSLKLTQNLKKAFDALCVLAKKHTEDFGWPDLNTWLAKTEKQLVEKENLLSSSAKNNNASPSGTSDLEHNKTQRPASHQAAGIKQSNAGVEVISSDAQLVQTHRQLLKHYRSKQEYGAMVCLARAVKWGDLKLPANENNKTRVPAPRDASINKIRAAYESENWIEAFLAAEDAFMESGGLFSFDIQRWSAVSAQKAGLKSVYVNIELLVHALLTRLPNLKRLSFENGVGFFTGAGAAWYEQVESQFKVSSNNAEQDDYLTKARTLKEEKGLAMALAWLKKEQGSDIAQQLTVQLAQACICYEEGLTDAALALLDALDKQVDETNTSVLLPNLAMKIWRQKYLALKDVIGQSSDQESKSHTERELLRLQSRMCATDVSLAVDWL</sequence>
<gene>
    <name evidence="3" type="ORF">DFP79_3464</name>
</gene>
<organism evidence="3 4">
    <name type="scientific">Marinomonas balearica</name>
    <dbReference type="NCBI Taxonomy" id="491947"/>
    <lineage>
        <taxon>Bacteria</taxon>
        <taxon>Pseudomonadati</taxon>
        <taxon>Pseudomonadota</taxon>
        <taxon>Gammaproteobacteria</taxon>
        <taxon>Oceanospirillales</taxon>
        <taxon>Oceanospirillaceae</taxon>
        <taxon>Marinomonas</taxon>
    </lineage>
</organism>
<keyword evidence="4" id="KW-1185">Reference proteome</keyword>
<feature type="domain" description="ImpA N-terminal" evidence="2">
    <location>
        <begin position="33"/>
        <end position="129"/>
    </location>
</feature>
<dbReference type="PANTHER" id="PTHR37024:SF5">
    <property type="entry name" value="IMPA N-TERMINAL DOMAIN-CONTAINING PROTEIN"/>
    <property type="match status" value="1"/>
</dbReference>
<proteinExistence type="predicted"/>
<evidence type="ECO:0000313" key="3">
    <source>
        <dbReference type="EMBL" id="TDO95535.1"/>
    </source>
</evidence>
<evidence type="ECO:0000313" key="4">
    <source>
        <dbReference type="Proteomes" id="UP000294656"/>
    </source>
</evidence>
<dbReference type="PANTHER" id="PTHR37024">
    <property type="entry name" value="TYPE VI SECRETION SYSTEM DUF2094 AND IMPA-RELATED DOMAIN PROTEIN"/>
    <property type="match status" value="1"/>
</dbReference>
<reference evidence="3 4" key="1">
    <citation type="submission" date="2019-03" db="EMBL/GenBank/DDBJ databases">
        <title>Genomic Encyclopedia of Type Strains, Phase III (KMG-III): the genomes of soil and plant-associated and newly described type strains.</title>
        <authorList>
            <person name="Whitman W."/>
        </authorList>
    </citation>
    <scope>NUCLEOTIDE SEQUENCE [LARGE SCALE GENOMIC DNA]</scope>
    <source>
        <strain evidence="3 4">CECT 7378</strain>
    </source>
</reference>
<dbReference type="Pfam" id="PF06812">
    <property type="entry name" value="ImpA_N"/>
    <property type="match status" value="1"/>
</dbReference>
<dbReference type="OrthoDB" id="1522895at2"/>
<dbReference type="AlphaFoldDB" id="A0A4R6M4B1"/>
<accession>A0A4R6M4B1</accession>
<dbReference type="Proteomes" id="UP000294656">
    <property type="component" value="Unassembled WGS sequence"/>
</dbReference>
<dbReference type="InterPro" id="IPR010657">
    <property type="entry name" value="ImpA_N"/>
</dbReference>
<dbReference type="EMBL" id="SNXC01000016">
    <property type="protein sequence ID" value="TDO95535.1"/>
    <property type="molecule type" value="Genomic_DNA"/>
</dbReference>
<dbReference type="Pfam" id="PF16989">
    <property type="entry name" value="T6SS_VasJ"/>
    <property type="match status" value="1"/>
</dbReference>
<name>A0A4R6M4B1_9GAMM</name>
<feature type="region of interest" description="Disordered" evidence="1">
    <location>
        <begin position="197"/>
        <end position="231"/>
    </location>
</feature>
<dbReference type="InterPro" id="IPR017739">
    <property type="entry name" value="T6SS-assoc_VCA0119"/>
</dbReference>
<feature type="compositionally biased region" description="Low complexity" evidence="1">
    <location>
        <begin position="197"/>
        <end position="206"/>
    </location>
</feature>